<dbReference type="GO" id="GO:0046872">
    <property type="term" value="F:metal ion binding"/>
    <property type="evidence" value="ECO:0007669"/>
    <property type="project" value="UniProtKB-KW"/>
</dbReference>
<comment type="similarity">
    <text evidence="1">Belongs to the metallo-beta-lactamase superfamily.</text>
</comment>
<dbReference type="GO" id="GO:0016787">
    <property type="term" value="F:hydrolase activity"/>
    <property type="evidence" value="ECO:0007669"/>
    <property type="project" value="UniProtKB-KW"/>
</dbReference>
<keyword evidence="7" id="KW-1185">Reference proteome</keyword>
<dbReference type="STRING" id="570519.SAMN04488116_3123"/>
<dbReference type="Gene3D" id="3.60.15.10">
    <property type="entry name" value="Ribonuclease Z/Hydroxyacylglutathione hydrolase-like"/>
    <property type="match status" value="1"/>
</dbReference>
<evidence type="ECO:0000256" key="3">
    <source>
        <dbReference type="ARBA" id="ARBA00022801"/>
    </source>
</evidence>
<dbReference type="EMBL" id="FQWL01000006">
    <property type="protein sequence ID" value="SHG97890.1"/>
    <property type="molecule type" value="Genomic_DNA"/>
</dbReference>
<evidence type="ECO:0000259" key="5">
    <source>
        <dbReference type="SMART" id="SM00849"/>
    </source>
</evidence>
<dbReference type="Pfam" id="PF00753">
    <property type="entry name" value="Lactamase_B"/>
    <property type="match status" value="1"/>
</dbReference>
<gene>
    <name evidence="6" type="ORF">SAMN04488116_3123</name>
</gene>
<organism evidence="6 7">
    <name type="scientific">Flagellimonas flava</name>
    <dbReference type="NCBI Taxonomy" id="570519"/>
    <lineage>
        <taxon>Bacteria</taxon>
        <taxon>Pseudomonadati</taxon>
        <taxon>Bacteroidota</taxon>
        <taxon>Flavobacteriia</taxon>
        <taxon>Flavobacteriales</taxon>
        <taxon>Flavobacteriaceae</taxon>
        <taxon>Flagellimonas</taxon>
    </lineage>
</organism>
<evidence type="ECO:0000313" key="6">
    <source>
        <dbReference type="EMBL" id="SHG97890.1"/>
    </source>
</evidence>
<protein>
    <submittedName>
        <fullName evidence="6">Glyoxylase, beta-lactamase superfamily II</fullName>
    </submittedName>
</protein>
<keyword evidence="4" id="KW-0862">Zinc</keyword>
<dbReference type="AlphaFoldDB" id="A0A1M5P7X1"/>
<dbReference type="Proteomes" id="UP000184532">
    <property type="component" value="Unassembled WGS sequence"/>
</dbReference>
<keyword evidence="3" id="KW-0378">Hydrolase</keyword>
<reference evidence="7" key="1">
    <citation type="submission" date="2016-11" db="EMBL/GenBank/DDBJ databases">
        <authorList>
            <person name="Varghese N."/>
            <person name="Submissions S."/>
        </authorList>
    </citation>
    <scope>NUCLEOTIDE SEQUENCE [LARGE SCALE GENOMIC DNA]</scope>
    <source>
        <strain evidence="7">DSM 22638</strain>
    </source>
</reference>
<evidence type="ECO:0000256" key="4">
    <source>
        <dbReference type="ARBA" id="ARBA00022833"/>
    </source>
</evidence>
<dbReference type="RefSeq" id="WP_084732682.1">
    <property type="nucleotide sequence ID" value="NZ_FQWL01000006.1"/>
</dbReference>
<dbReference type="PANTHER" id="PTHR42978">
    <property type="entry name" value="QUORUM-QUENCHING LACTONASE YTNP-RELATED-RELATED"/>
    <property type="match status" value="1"/>
</dbReference>
<dbReference type="CDD" id="cd07720">
    <property type="entry name" value="OPHC2-like_MBL-fold"/>
    <property type="match status" value="1"/>
</dbReference>
<accession>A0A1M5P7X1</accession>
<dbReference type="InterPro" id="IPR036866">
    <property type="entry name" value="RibonucZ/Hydroxyglut_hydro"/>
</dbReference>
<evidence type="ECO:0000256" key="1">
    <source>
        <dbReference type="ARBA" id="ARBA00007749"/>
    </source>
</evidence>
<dbReference type="SUPFAM" id="SSF56281">
    <property type="entry name" value="Metallo-hydrolase/oxidoreductase"/>
    <property type="match status" value="1"/>
</dbReference>
<keyword evidence="2" id="KW-0479">Metal-binding</keyword>
<proteinExistence type="inferred from homology"/>
<evidence type="ECO:0000256" key="2">
    <source>
        <dbReference type="ARBA" id="ARBA00022723"/>
    </source>
</evidence>
<dbReference type="OrthoDB" id="9802897at2"/>
<feature type="domain" description="Metallo-beta-lactamase" evidence="5">
    <location>
        <begin position="86"/>
        <end position="296"/>
    </location>
</feature>
<name>A0A1M5P7X1_9FLAO</name>
<dbReference type="InterPro" id="IPR051013">
    <property type="entry name" value="MBL_superfamily_lactonases"/>
</dbReference>
<sequence>MNRRGFLKTNGTLFSTLPFLNIIPGSIMDLLEDNIHEFKIGRFQCTVFRDLIFKYKAKDYFINVDSMEVQSELSRFDITTDIIPSPYISLLLKDNTRTVLIDSGIGFSDEPIVFKGKEFVLRGQLSNLLERKGISKNGITDVILTHFHPDHIGGVFSNKGQLNYPNATFHMHHTEWDFWHSSKSVAQPPLFKFFVEKNISPLQDEKVNFIKGDYQEIIDGIVSVEAPGHTAGQIALLISSNNENLLYISDAFLHPLHMEHLDWRTSFDMEHKMAKKTRTKLLDLASNDTTRVNAFHFDFPGMGRVDTIKKGWRWVYDK</sequence>
<dbReference type="InterPro" id="IPR001279">
    <property type="entry name" value="Metallo-B-lactamas"/>
</dbReference>
<dbReference type="SMART" id="SM00849">
    <property type="entry name" value="Lactamase_B"/>
    <property type="match status" value="1"/>
</dbReference>
<evidence type="ECO:0000313" key="7">
    <source>
        <dbReference type="Proteomes" id="UP000184532"/>
    </source>
</evidence>